<proteinExistence type="predicted"/>
<sequence>MIQRISREAGLDAFIRAIEQDGCVIIKDFADSESLNEAQREVQPYLDASKAAAGSTVGALNGGTAICTRLIGRSRTVKEKFFSDSLYQDIAEHFIGLETTCCGVHRQEEIPFLSYPIEEVKTYSQLVRDRLGWKQSEPNLGWVDLKSPEYLLE</sequence>
<accession>A0A9W8QXZ3</accession>
<organism evidence="1 2">
    <name type="scientific">Fusarium falciforme</name>
    <dbReference type="NCBI Taxonomy" id="195108"/>
    <lineage>
        <taxon>Eukaryota</taxon>
        <taxon>Fungi</taxon>
        <taxon>Dikarya</taxon>
        <taxon>Ascomycota</taxon>
        <taxon>Pezizomycotina</taxon>
        <taxon>Sordariomycetes</taxon>
        <taxon>Hypocreomycetidae</taxon>
        <taxon>Hypocreales</taxon>
        <taxon>Nectriaceae</taxon>
        <taxon>Fusarium</taxon>
        <taxon>Fusarium solani species complex</taxon>
    </lineage>
</organism>
<keyword evidence="2" id="KW-1185">Reference proteome</keyword>
<dbReference type="Gene3D" id="2.60.120.620">
    <property type="entry name" value="q2cbj1_9rhob like domain"/>
    <property type="match status" value="1"/>
</dbReference>
<dbReference type="Proteomes" id="UP001152087">
    <property type="component" value="Unassembled WGS sequence"/>
</dbReference>
<evidence type="ECO:0000313" key="1">
    <source>
        <dbReference type="EMBL" id="KAJ4182042.1"/>
    </source>
</evidence>
<dbReference type="EMBL" id="JAOQAV010000037">
    <property type="protein sequence ID" value="KAJ4182042.1"/>
    <property type="molecule type" value="Genomic_DNA"/>
</dbReference>
<reference evidence="1" key="1">
    <citation type="submission" date="2022-09" db="EMBL/GenBank/DDBJ databases">
        <title>Fusarium specimens isolated from Avocado Roots.</title>
        <authorList>
            <person name="Stajich J."/>
            <person name="Roper C."/>
            <person name="Heimlech-Rivalta G."/>
        </authorList>
    </citation>
    <scope>NUCLEOTIDE SEQUENCE</scope>
    <source>
        <strain evidence="1">A02</strain>
    </source>
</reference>
<name>A0A9W8QXZ3_9HYPO</name>
<gene>
    <name evidence="1" type="ORF">NW755_010731</name>
</gene>
<dbReference type="AlphaFoldDB" id="A0A9W8QXZ3"/>
<comment type="caution">
    <text evidence="1">The sequence shown here is derived from an EMBL/GenBank/DDBJ whole genome shotgun (WGS) entry which is preliminary data.</text>
</comment>
<dbReference type="SUPFAM" id="SSF51197">
    <property type="entry name" value="Clavaminate synthase-like"/>
    <property type="match status" value="1"/>
</dbReference>
<protein>
    <submittedName>
        <fullName evidence="1">Uncharacterized protein</fullName>
    </submittedName>
</protein>
<evidence type="ECO:0000313" key="2">
    <source>
        <dbReference type="Proteomes" id="UP001152087"/>
    </source>
</evidence>